<gene>
    <name evidence="2" type="ORF">PV11_00762</name>
</gene>
<dbReference type="InterPro" id="IPR035213">
    <property type="entry name" value="DUF5321"/>
</dbReference>
<dbReference type="EMBL" id="KN846951">
    <property type="protein sequence ID" value="KIV85024.1"/>
    <property type="molecule type" value="Genomic_DNA"/>
</dbReference>
<dbReference type="OrthoDB" id="2253354at2759"/>
<feature type="compositionally biased region" description="Basic and acidic residues" evidence="1">
    <location>
        <begin position="168"/>
        <end position="180"/>
    </location>
</feature>
<dbReference type="Proteomes" id="UP000053599">
    <property type="component" value="Unassembled WGS sequence"/>
</dbReference>
<dbReference type="HOGENOM" id="CLU_084831_2_1_1"/>
<dbReference type="Pfam" id="PF17254">
    <property type="entry name" value="DUF5321"/>
    <property type="match status" value="1"/>
</dbReference>
<name>A0A0D1YU85_9EURO</name>
<reference evidence="2 3" key="1">
    <citation type="submission" date="2015-01" db="EMBL/GenBank/DDBJ databases">
        <title>The Genome Sequence of Exophiala sideris CBS121828.</title>
        <authorList>
            <consortium name="The Broad Institute Genomics Platform"/>
            <person name="Cuomo C."/>
            <person name="de Hoog S."/>
            <person name="Gorbushina A."/>
            <person name="Stielow B."/>
            <person name="Teixiera M."/>
            <person name="Abouelleil A."/>
            <person name="Chapman S.B."/>
            <person name="Priest M."/>
            <person name="Young S.K."/>
            <person name="Wortman J."/>
            <person name="Nusbaum C."/>
            <person name="Birren B."/>
        </authorList>
    </citation>
    <scope>NUCLEOTIDE SEQUENCE [LARGE SCALE GENOMIC DNA]</scope>
    <source>
        <strain evidence="2 3">CBS 121828</strain>
    </source>
</reference>
<feature type="region of interest" description="Disordered" evidence="1">
    <location>
        <begin position="164"/>
        <end position="213"/>
    </location>
</feature>
<accession>A0A0D1YU85</accession>
<protein>
    <submittedName>
        <fullName evidence="2">Uncharacterized protein</fullName>
    </submittedName>
</protein>
<organism evidence="2 3">
    <name type="scientific">Exophiala sideris</name>
    <dbReference type="NCBI Taxonomy" id="1016849"/>
    <lineage>
        <taxon>Eukaryota</taxon>
        <taxon>Fungi</taxon>
        <taxon>Dikarya</taxon>
        <taxon>Ascomycota</taxon>
        <taxon>Pezizomycotina</taxon>
        <taxon>Eurotiomycetes</taxon>
        <taxon>Chaetothyriomycetidae</taxon>
        <taxon>Chaetothyriales</taxon>
        <taxon>Herpotrichiellaceae</taxon>
        <taxon>Exophiala</taxon>
    </lineage>
</organism>
<sequence length="213" mass="24520">MTLAVPCWPLRSLARGATTRLCPPQVSRSYVLRRYQHPASEGSRLPRIAQPSIWHSIVPRFLRGRSASAEGKKKPTNPATYFLWIYLLIGSQAIRIMGIQTEYTTFMRRADLKIEALRQVVEKLQRGEEVDVEKVLGTGDEIQEQEWEEALRELQEEDRVWQANARKRREDQERLAREEQDANPVNDSLDKVQGNDVTPLAPKPITPSRPAFY</sequence>
<evidence type="ECO:0000313" key="3">
    <source>
        <dbReference type="Proteomes" id="UP000053599"/>
    </source>
</evidence>
<proteinExistence type="predicted"/>
<dbReference type="AlphaFoldDB" id="A0A0D1YU85"/>
<evidence type="ECO:0000313" key="2">
    <source>
        <dbReference type="EMBL" id="KIV85024.1"/>
    </source>
</evidence>
<evidence type="ECO:0000256" key="1">
    <source>
        <dbReference type="SAM" id="MobiDB-lite"/>
    </source>
</evidence>